<protein>
    <submittedName>
        <fullName evidence="2">Uncharacterized protein</fullName>
    </submittedName>
</protein>
<evidence type="ECO:0000313" key="2">
    <source>
        <dbReference type="EMBL" id="KAK9019379.1"/>
    </source>
</evidence>
<evidence type="ECO:0000256" key="1">
    <source>
        <dbReference type="SAM" id="Phobius"/>
    </source>
</evidence>
<evidence type="ECO:0000313" key="3">
    <source>
        <dbReference type="Proteomes" id="UP001396334"/>
    </source>
</evidence>
<keyword evidence="3" id="KW-1185">Reference proteome</keyword>
<gene>
    <name evidence="2" type="ORF">V6N11_053903</name>
</gene>
<feature type="non-terminal residue" evidence="2">
    <location>
        <position position="308"/>
    </location>
</feature>
<keyword evidence="1" id="KW-0812">Transmembrane</keyword>
<keyword evidence="1" id="KW-0472">Membrane</keyword>
<accession>A0ABR2S2G6</accession>
<feature type="transmembrane region" description="Helical" evidence="1">
    <location>
        <begin position="197"/>
        <end position="221"/>
    </location>
</feature>
<keyword evidence="1" id="KW-1133">Transmembrane helix</keyword>
<sequence>MGDREWGIDSASVDLLLTRLLGKGELVFQMPEVLEDLSYQVPKGVLHQLHRWRLCQGMKVHSRQFIRVCSYLKQLFSLTSSVIQFVTKPQACNLSRQPLMFQNQHMGGTPRGKLTIVACYWGLHVLPLCCTIARACTILLSTISGLELRSCVLQTDSESVAENLNNTVMQRKMLCEHNFHSEGRASVLDDARSCGRLGLPVTILATTLLVTILATTLLGMVSGVHWDISSEHTTNSDEDYVLIHVEGPLCCFQSLERCSSTFITTAVFRSRLRFYRHALQKKNYQPTRLGCSMKFIPFTVVVRTRKPF</sequence>
<organism evidence="2 3">
    <name type="scientific">Hibiscus sabdariffa</name>
    <name type="common">roselle</name>
    <dbReference type="NCBI Taxonomy" id="183260"/>
    <lineage>
        <taxon>Eukaryota</taxon>
        <taxon>Viridiplantae</taxon>
        <taxon>Streptophyta</taxon>
        <taxon>Embryophyta</taxon>
        <taxon>Tracheophyta</taxon>
        <taxon>Spermatophyta</taxon>
        <taxon>Magnoliopsida</taxon>
        <taxon>eudicotyledons</taxon>
        <taxon>Gunneridae</taxon>
        <taxon>Pentapetalae</taxon>
        <taxon>rosids</taxon>
        <taxon>malvids</taxon>
        <taxon>Malvales</taxon>
        <taxon>Malvaceae</taxon>
        <taxon>Malvoideae</taxon>
        <taxon>Hibiscus</taxon>
    </lineage>
</organism>
<comment type="caution">
    <text evidence="2">The sequence shown here is derived from an EMBL/GenBank/DDBJ whole genome shotgun (WGS) entry which is preliminary data.</text>
</comment>
<dbReference type="Proteomes" id="UP001396334">
    <property type="component" value="Unassembled WGS sequence"/>
</dbReference>
<proteinExistence type="predicted"/>
<reference evidence="2 3" key="1">
    <citation type="journal article" date="2024" name="G3 (Bethesda)">
        <title>Genome assembly of Hibiscus sabdariffa L. provides insights into metabolisms of medicinal natural products.</title>
        <authorList>
            <person name="Kim T."/>
        </authorList>
    </citation>
    <scope>NUCLEOTIDE SEQUENCE [LARGE SCALE GENOMIC DNA]</scope>
    <source>
        <strain evidence="2">TK-2024</strain>
        <tissue evidence="2">Old leaves</tissue>
    </source>
</reference>
<dbReference type="EMBL" id="JBBPBN010000017">
    <property type="protein sequence ID" value="KAK9019379.1"/>
    <property type="molecule type" value="Genomic_DNA"/>
</dbReference>
<name>A0ABR2S2G6_9ROSI</name>